<feature type="domain" description="N-(5'phosphoribosyl) anthranilate isomerase (PRAI)" evidence="10">
    <location>
        <begin position="5"/>
        <end position="208"/>
    </location>
</feature>
<evidence type="ECO:0000256" key="4">
    <source>
        <dbReference type="ARBA" id="ARBA00022272"/>
    </source>
</evidence>
<dbReference type="Gene3D" id="3.20.20.70">
    <property type="entry name" value="Aldolase class I"/>
    <property type="match status" value="1"/>
</dbReference>
<dbReference type="Pfam" id="PF00697">
    <property type="entry name" value="PRAI"/>
    <property type="match status" value="1"/>
</dbReference>
<comment type="similarity">
    <text evidence="9">Belongs to the TrpF family.</text>
</comment>
<reference evidence="11 12" key="1">
    <citation type="submission" date="2019-03" db="EMBL/GenBank/DDBJ databases">
        <title>Genomic Encyclopedia of Type Strains, Phase IV (KMG-IV): sequencing the most valuable type-strain genomes for metagenomic binning, comparative biology and taxonomic classification.</title>
        <authorList>
            <person name="Goeker M."/>
        </authorList>
    </citation>
    <scope>NUCLEOTIDE SEQUENCE [LARGE SCALE GENOMIC DNA]</scope>
    <source>
        <strain evidence="11 12">DSM 9035</strain>
    </source>
</reference>
<evidence type="ECO:0000256" key="8">
    <source>
        <dbReference type="ARBA" id="ARBA00023235"/>
    </source>
</evidence>
<evidence type="ECO:0000313" key="12">
    <source>
        <dbReference type="Proteomes" id="UP000294664"/>
    </source>
</evidence>
<dbReference type="InterPro" id="IPR044643">
    <property type="entry name" value="TrpF_fam"/>
</dbReference>
<evidence type="ECO:0000259" key="10">
    <source>
        <dbReference type="Pfam" id="PF00697"/>
    </source>
</evidence>
<dbReference type="OrthoDB" id="9796196at2"/>
<dbReference type="HAMAP" id="MF_00135">
    <property type="entry name" value="PRAI"/>
    <property type="match status" value="1"/>
</dbReference>
<keyword evidence="5 9" id="KW-0028">Amino-acid biosynthesis</keyword>
<comment type="catalytic activity">
    <reaction evidence="1 9">
        <text>N-(5-phospho-beta-D-ribosyl)anthranilate = 1-(2-carboxyphenylamino)-1-deoxy-D-ribulose 5-phosphate</text>
        <dbReference type="Rhea" id="RHEA:21540"/>
        <dbReference type="ChEBI" id="CHEBI:18277"/>
        <dbReference type="ChEBI" id="CHEBI:58613"/>
        <dbReference type="EC" id="5.3.1.24"/>
    </reaction>
</comment>
<accession>A0A4V2UXT6</accession>
<evidence type="ECO:0000256" key="5">
    <source>
        <dbReference type="ARBA" id="ARBA00022605"/>
    </source>
</evidence>
<dbReference type="EC" id="5.3.1.24" evidence="3 9"/>
<dbReference type="GO" id="GO:0000162">
    <property type="term" value="P:L-tryptophan biosynthetic process"/>
    <property type="evidence" value="ECO:0007669"/>
    <property type="project" value="UniProtKB-UniRule"/>
</dbReference>
<dbReference type="PANTHER" id="PTHR42894:SF1">
    <property type="entry name" value="N-(5'-PHOSPHORIBOSYL)ANTHRANILATE ISOMERASE"/>
    <property type="match status" value="1"/>
</dbReference>
<comment type="caution">
    <text evidence="11">The sequence shown here is derived from an EMBL/GenBank/DDBJ whole genome shotgun (WGS) entry which is preliminary data.</text>
</comment>
<keyword evidence="12" id="KW-1185">Reference proteome</keyword>
<evidence type="ECO:0000313" key="11">
    <source>
        <dbReference type="EMBL" id="TCT04748.1"/>
    </source>
</evidence>
<keyword evidence="7 9" id="KW-0057">Aromatic amino acid biosynthesis</keyword>
<gene>
    <name evidence="9" type="primary">trpF</name>
    <name evidence="11" type="ORF">EDC64_106180</name>
</gene>
<dbReference type="RefSeq" id="WP_132031525.1">
    <property type="nucleotide sequence ID" value="NZ_SMAI01000006.1"/>
</dbReference>
<evidence type="ECO:0000256" key="7">
    <source>
        <dbReference type="ARBA" id="ARBA00023141"/>
    </source>
</evidence>
<name>A0A4V2UXT6_9HYPH</name>
<evidence type="ECO:0000256" key="9">
    <source>
        <dbReference type="HAMAP-Rule" id="MF_00135"/>
    </source>
</evidence>
<dbReference type="SUPFAM" id="SSF51366">
    <property type="entry name" value="Ribulose-phoshate binding barrel"/>
    <property type="match status" value="1"/>
</dbReference>
<dbReference type="InterPro" id="IPR013785">
    <property type="entry name" value="Aldolase_TIM"/>
</dbReference>
<dbReference type="InterPro" id="IPR011060">
    <property type="entry name" value="RibuloseP-bd_barrel"/>
</dbReference>
<evidence type="ECO:0000256" key="2">
    <source>
        <dbReference type="ARBA" id="ARBA00004664"/>
    </source>
</evidence>
<dbReference type="NCBIfam" id="NF002295">
    <property type="entry name" value="PRK01222.1-1"/>
    <property type="match status" value="1"/>
</dbReference>
<keyword evidence="6 9" id="KW-0822">Tryptophan biosynthesis</keyword>
<dbReference type="GO" id="GO:0004640">
    <property type="term" value="F:phosphoribosylanthranilate isomerase activity"/>
    <property type="evidence" value="ECO:0007669"/>
    <property type="project" value="UniProtKB-UniRule"/>
</dbReference>
<dbReference type="AlphaFoldDB" id="A0A4V2UXT6"/>
<dbReference type="PANTHER" id="PTHR42894">
    <property type="entry name" value="N-(5'-PHOSPHORIBOSYL)ANTHRANILATE ISOMERASE"/>
    <property type="match status" value="1"/>
</dbReference>
<evidence type="ECO:0000256" key="1">
    <source>
        <dbReference type="ARBA" id="ARBA00001164"/>
    </source>
</evidence>
<proteinExistence type="inferred from homology"/>
<evidence type="ECO:0000256" key="3">
    <source>
        <dbReference type="ARBA" id="ARBA00012572"/>
    </source>
</evidence>
<comment type="pathway">
    <text evidence="2 9">Amino-acid biosynthesis; L-tryptophan biosynthesis; L-tryptophan from chorismate: step 3/5.</text>
</comment>
<sequence>MALDIKICGVNTPDALDAALSAGADLVGFVHFPRSPRHLAVSDMARLAGTVGGRAAKVVLTVDPDDRLLRDLVEAVAPDLLQLHGAETPERVAAIRAMFGIAVMKVLPVRTHADLAAVPAFAAVADRLLFDAKPDPGALLPGGNGRVFDWQVLHGLDPGRPIMLSGGLDPANVAQALASVRLDGVDVSSGVESAPGIKSPEKILAFVRAARTAPRFPLPVEGQAT</sequence>
<dbReference type="EMBL" id="SMAI01000006">
    <property type="protein sequence ID" value="TCT04748.1"/>
    <property type="molecule type" value="Genomic_DNA"/>
</dbReference>
<dbReference type="Proteomes" id="UP000294664">
    <property type="component" value="Unassembled WGS sequence"/>
</dbReference>
<dbReference type="UniPathway" id="UPA00035">
    <property type="reaction ID" value="UER00042"/>
</dbReference>
<dbReference type="InterPro" id="IPR001240">
    <property type="entry name" value="PRAI_dom"/>
</dbReference>
<dbReference type="CDD" id="cd00405">
    <property type="entry name" value="PRAI"/>
    <property type="match status" value="1"/>
</dbReference>
<protein>
    <recommendedName>
        <fullName evidence="4 9">N-(5'-phosphoribosyl)anthranilate isomerase</fullName>
        <shortName evidence="9">PRAI</shortName>
        <ecNumber evidence="3 9">5.3.1.24</ecNumber>
    </recommendedName>
</protein>
<keyword evidence="8 9" id="KW-0413">Isomerase</keyword>
<evidence type="ECO:0000256" key="6">
    <source>
        <dbReference type="ARBA" id="ARBA00022822"/>
    </source>
</evidence>
<organism evidence="11 12">
    <name type="scientific">Aquabacter spiritensis</name>
    <dbReference type="NCBI Taxonomy" id="933073"/>
    <lineage>
        <taxon>Bacteria</taxon>
        <taxon>Pseudomonadati</taxon>
        <taxon>Pseudomonadota</taxon>
        <taxon>Alphaproteobacteria</taxon>
        <taxon>Hyphomicrobiales</taxon>
        <taxon>Xanthobacteraceae</taxon>
        <taxon>Aquabacter</taxon>
    </lineage>
</organism>